<evidence type="ECO:0000259" key="4">
    <source>
        <dbReference type="SMART" id="SM00822"/>
    </source>
</evidence>
<name>A0ABT8F2M6_9BACT</name>
<accession>A0ABT8F2M6</accession>
<evidence type="ECO:0000256" key="3">
    <source>
        <dbReference type="RuleBase" id="RU000363"/>
    </source>
</evidence>
<comment type="caution">
    <text evidence="5">The sequence shown here is derived from an EMBL/GenBank/DDBJ whole genome shotgun (WGS) entry which is preliminary data.</text>
</comment>
<evidence type="ECO:0000313" key="5">
    <source>
        <dbReference type="EMBL" id="MDN4164519.1"/>
    </source>
</evidence>
<proteinExistence type="inferred from homology"/>
<sequence>MNLRNQVIWITGASSGIGEALAYALAKEGARLILSARNREALERVKEACLPVQAVVLPLDLADAASMSAKVEEAVAAFGRVDVMVHNGGISQRGYLANTSLAVDRQLMEVNFFGTVALTKSLLPHFIKQRSGYFVVVTSLVGKFGTPMRSTYAASKHALHGFFESLRAEHYADGIKVSLVCPGFIKTQVSVNALTESGAKQNTMDQAQANGMLPEVFARHMVRAMEKQKEEVYIGGLREVAGVYLKRWWPSLFSRVLRKAKVT</sequence>
<dbReference type="PROSITE" id="PS00061">
    <property type="entry name" value="ADH_SHORT"/>
    <property type="match status" value="1"/>
</dbReference>
<dbReference type="PRINTS" id="PR00080">
    <property type="entry name" value="SDRFAMILY"/>
</dbReference>
<dbReference type="InterPro" id="IPR057326">
    <property type="entry name" value="KR_dom"/>
</dbReference>
<keyword evidence="6" id="KW-1185">Reference proteome</keyword>
<dbReference type="SUPFAM" id="SSF51735">
    <property type="entry name" value="NAD(P)-binding Rossmann-fold domains"/>
    <property type="match status" value="1"/>
</dbReference>
<evidence type="ECO:0000256" key="2">
    <source>
        <dbReference type="ARBA" id="ARBA00023002"/>
    </source>
</evidence>
<dbReference type="RefSeq" id="WP_320003048.1">
    <property type="nucleotide sequence ID" value="NZ_JAUHJS010000002.1"/>
</dbReference>
<evidence type="ECO:0000313" key="6">
    <source>
        <dbReference type="Proteomes" id="UP001168552"/>
    </source>
</evidence>
<dbReference type="Pfam" id="PF00106">
    <property type="entry name" value="adh_short"/>
    <property type="match status" value="1"/>
</dbReference>
<dbReference type="PANTHER" id="PTHR44196">
    <property type="entry name" value="DEHYDROGENASE/REDUCTASE SDR FAMILY MEMBER 7B"/>
    <property type="match status" value="1"/>
</dbReference>
<organism evidence="5 6">
    <name type="scientific">Shiella aurantiaca</name>
    <dbReference type="NCBI Taxonomy" id="3058365"/>
    <lineage>
        <taxon>Bacteria</taxon>
        <taxon>Pseudomonadati</taxon>
        <taxon>Bacteroidota</taxon>
        <taxon>Cytophagia</taxon>
        <taxon>Cytophagales</taxon>
        <taxon>Shiellaceae</taxon>
        <taxon>Shiella</taxon>
    </lineage>
</organism>
<dbReference type="EMBL" id="JAUHJS010000002">
    <property type="protein sequence ID" value="MDN4164519.1"/>
    <property type="molecule type" value="Genomic_DNA"/>
</dbReference>
<dbReference type="PRINTS" id="PR00081">
    <property type="entry name" value="GDHRDH"/>
</dbReference>
<dbReference type="InterPro" id="IPR036291">
    <property type="entry name" value="NAD(P)-bd_dom_sf"/>
</dbReference>
<feature type="domain" description="Ketoreductase" evidence="4">
    <location>
        <begin position="6"/>
        <end position="188"/>
    </location>
</feature>
<comment type="similarity">
    <text evidence="1 3">Belongs to the short-chain dehydrogenases/reductases (SDR) family.</text>
</comment>
<dbReference type="NCBIfam" id="NF004825">
    <property type="entry name" value="PRK06181.1"/>
    <property type="match status" value="1"/>
</dbReference>
<keyword evidence="2" id="KW-0560">Oxidoreductase</keyword>
<dbReference type="SMART" id="SM00822">
    <property type="entry name" value="PKS_KR"/>
    <property type="match status" value="1"/>
</dbReference>
<dbReference type="PANTHER" id="PTHR44196:SF1">
    <property type="entry name" value="DEHYDROGENASE_REDUCTASE SDR FAMILY MEMBER 7B"/>
    <property type="match status" value="1"/>
</dbReference>
<dbReference type="CDD" id="cd05332">
    <property type="entry name" value="11beta-HSD1_like_SDR_c"/>
    <property type="match status" value="1"/>
</dbReference>
<evidence type="ECO:0000256" key="1">
    <source>
        <dbReference type="ARBA" id="ARBA00006484"/>
    </source>
</evidence>
<dbReference type="InterPro" id="IPR002347">
    <property type="entry name" value="SDR_fam"/>
</dbReference>
<dbReference type="InterPro" id="IPR020904">
    <property type="entry name" value="Sc_DH/Rdtase_CS"/>
</dbReference>
<reference evidence="5" key="1">
    <citation type="submission" date="2023-06" db="EMBL/GenBank/DDBJ databases">
        <title>Cytophagales bacterium Strain LB-30, isolated from soil.</title>
        <authorList>
            <person name="Liu B."/>
        </authorList>
    </citation>
    <scope>NUCLEOTIDE SEQUENCE</scope>
    <source>
        <strain evidence="5">LB-30</strain>
    </source>
</reference>
<dbReference type="Proteomes" id="UP001168552">
    <property type="component" value="Unassembled WGS sequence"/>
</dbReference>
<dbReference type="Gene3D" id="3.40.50.720">
    <property type="entry name" value="NAD(P)-binding Rossmann-like Domain"/>
    <property type="match status" value="1"/>
</dbReference>
<protein>
    <submittedName>
        <fullName evidence="5">SDR family oxidoreductase</fullName>
    </submittedName>
</protein>
<gene>
    <name evidence="5" type="ORF">QWY31_03345</name>
</gene>